<dbReference type="InterPro" id="IPR015813">
    <property type="entry name" value="Pyrv/PenolPyrv_kinase-like_dom"/>
</dbReference>
<protein>
    <recommendedName>
        <fullName evidence="4">2-Methylisocitrate lyase, PEP mutase family</fullName>
    </recommendedName>
</protein>
<organism evidence="2 3">
    <name type="scientific">Cognatilysobacter xinjiangensis</name>
    <dbReference type="NCBI Taxonomy" id="546892"/>
    <lineage>
        <taxon>Bacteria</taxon>
        <taxon>Pseudomonadati</taxon>
        <taxon>Pseudomonadota</taxon>
        <taxon>Gammaproteobacteria</taxon>
        <taxon>Lysobacterales</taxon>
        <taxon>Lysobacteraceae</taxon>
        <taxon>Cognatilysobacter</taxon>
    </lineage>
</organism>
<dbReference type="InterPro" id="IPR040442">
    <property type="entry name" value="Pyrv_kinase-like_dom_sf"/>
</dbReference>
<dbReference type="Proteomes" id="UP000643403">
    <property type="component" value="Unassembled WGS sequence"/>
</dbReference>
<keyword evidence="1" id="KW-0479">Metal-binding</keyword>
<dbReference type="EMBL" id="BMXY01000003">
    <property type="protein sequence ID" value="GGZ67377.1"/>
    <property type="molecule type" value="Genomic_DNA"/>
</dbReference>
<proteinExistence type="predicted"/>
<evidence type="ECO:0000313" key="3">
    <source>
        <dbReference type="Proteomes" id="UP000643403"/>
    </source>
</evidence>
<dbReference type="SUPFAM" id="SSF51621">
    <property type="entry name" value="Phosphoenolpyruvate/pyruvate domain"/>
    <property type="match status" value="1"/>
</dbReference>
<accession>A0ABQ3CA76</accession>
<keyword evidence="3" id="KW-1185">Reference proteome</keyword>
<dbReference type="PANTHER" id="PTHR42905:SF16">
    <property type="entry name" value="CARBOXYPHOSPHONOENOLPYRUVATE PHOSPHONOMUTASE-LIKE PROTEIN (AFU_ORTHOLOGUE AFUA_5G07230)"/>
    <property type="match status" value="1"/>
</dbReference>
<dbReference type="CDD" id="cd00377">
    <property type="entry name" value="ICL_PEPM"/>
    <property type="match status" value="1"/>
</dbReference>
<comment type="caution">
    <text evidence="2">The sequence shown here is derived from an EMBL/GenBank/DDBJ whole genome shotgun (WGS) entry which is preliminary data.</text>
</comment>
<reference evidence="3" key="1">
    <citation type="journal article" date="2019" name="Int. J. Syst. Evol. Microbiol.">
        <title>The Global Catalogue of Microorganisms (GCM) 10K type strain sequencing project: providing services to taxonomists for standard genome sequencing and annotation.</title>
        <authorList>
            <consortium name="The Broad Institute Genomics Platform"/>
            <consortium name="The Broad Institute Genome Sequencing Center for Infectious Disease"/>
            <person name="Wu L."/>
            <person name="Ma J."/>
        </authorList>
    </citation>
    <scope>NUCLEOTIDE SEQUENCE [LARGE SCALE GENOMIC DNA]</scope>
    <source>
        <strain evidence="3">KCTC 22558</strain>
    </source>
</reference>
<name>A0ABQ3CA76_9GAMM</name>
<dbReference type="RefSeq" id="WP_189449866.1">
    <property type="nucleotide sequence ID" value="NZ_BMXY01000003.1"/>
</dbReference>
<sequence>MRQPLRLPDLLRATPYLRVPNAWDAASARRVQAAGAPFVATTSAGVAWSLGLSDGEALAPAQVLQRAAEIRRACPGAALSIDLERGYSDDPDAVAALVDALVDCGVGGINLEDGDGSPDVLAAKIRAIRARHGRDRLFVNARTDVYLAALAPAAERLAVSVHRARCYRDAGADGLFVPALVDAAEIAAAVQAVDLPLNLMAMPGLPASDTLRQLGVRRVSAGPGLAIAAYARSEEVARGFLADQPTLLPAGAPGFAEMDAPP</sequence>
<gene>
    <name evidence="2" type="ORF">GCM10008101_22020</name>
</gene>
<dbReference type="Gene3D" id="3.20.20.60">
    <property type="entry name" value="Phosphoenolpyruvate-binding domains"/>
    <property type="match status" value="1"/>
</dbReference>
<dbReference type="Pfam" id="PF13714">
    <property type="entry name" value="PEP_mutase"/>
    <property type="match status" value="1"/>
</dbReference>
<evidence type="ECO:0008006" key="4">
    <source>
        <dbReference type="Google" id="ProtNLM"/>
    </source>
</evidence>
<dbReference type="PANTHER" id="PTHR42905">
    <property type="entry name" value="PHOSPHOENOLPYRUVATE CARBOXYLASE"/>
    <property type="match status" value="1"/>
</dbReference>
<evidence type="ECO:0000256" key="1">
    <source>
        <dbReference type="ARBA" id="ARBA00022723"/>
    </source>
</evidence>
<dbReference type="InterPro" id="IPR039556">
    <property type="entry name" value="ICL/PEPM"/>
</dbReference>
<evidence type="ECO:0000313" key="2">
    <source>
        <dbReference type="EMBL" id="GGZ67377.1"/>
    </source>
</evidence>